<comment type="caution">
    <text evidence="1">The sequence shown here is derived from an EMBL/GenBank/DDBJ whole genome shotgun (WGS) entry which is preliminary data.</text>
</comment>
<keyword evidence="2" id="KW-1185">Reference proteome</keyword>
<dbReference type="OrthoDB" id="6127759at2759"/>
<sequence length="118" mass="13745">MWWKIPMTSVEHGMLLKNNYLTQGPRTTNHLEGWHSKPKKHITHAHPNIFEIIKLLKHEEASNALTMMQYAAGGKRVAPKKKYVEINNRLDELQFRHRNQEVTTVEFGDAASHLLHVE</sequence>
<accession>A0A8B6HMK9</accession>
<dbReference type="AlphaFoldDB" id="A0A8B6HMK9"/>
<evidence type="ECO:0000313" key="2">
    <source>
        <dbReference type="Proteomes" id="UP000596742"/>
    </source>
</evidence>
<reference evidence="1" key="1">
    <citation type="submission" date="2018-11" db="EMBL/GenBank/DDBJ databases">
        <authorList>
            <person name="Alioto T."/>
            <person name="Alioto T."/>
        </authorList>
    </citation>
    <scope>NUCLEOTIDE SEQUENCE</scope>
</reference>
<protein>
    <submittedName>
        <fullName evidence="1">Uncharacterized protein</fullName>
    </submittedName>
</protein>
<organism evidence="1 2">
    <name type="scientific">Mytilus galloprovincialis</name>
    <name type="common">Mediterranean mussel</name>
    <dbReference type="NCBI Taxonomy" id="29158"/>
    <lineage>
        <taxon>Eukaryota</taxon>
        <taxon>Metazoa</taxon>
        <taxon>Spiralia</taxon>
        <taxon>Lophotrochozoa</taxon>
        <taxon>Mollusca</taxon>
        <taxon>Bivalvia</taxon>
        <taxon>Autobranchia</taxon>
        <taxon>Pteriomorphia</taxon>
        <taxon>Mytilida</taxon>
        <taxon>Mytiloidea</taxon>
        <taxon>Mytilidae</taxon>
        <taxon>Mytilinae</taxon>
        <taxon>Mytilus</taxon>
    </lineage>
</organism>
<name>A0A8B6HMK9_MYTGA</name>
<dbReference type="Proteomes" id="UP000596742">
    <property type="component" value="Unassembled WGS sequence"/>
</dbReference>
<gene>
    <name evidence="1" type="ORF">MGAL_10B008841</name>
</gene>
<evidence type="ECO:0000313" key="1">
    <source>
        <dbReference type="EMBL" id="VDI81545.1"/>
    </source>
</evidence>
<dbReference type="EMBL" id="UYJE01010274">
    <property type="protein sequence ID" value="VDI81545.1"/>
    <property type="molecule type" value="Genomic_DNA"/>
</dbReference>
<proteinExistence type="predicted"/>